<evidence type="ECO:0000256" key="9">
    <source>
        <dbReference type="SAM" id="MobiDB-lite"/>
    </source>
</evidence>
<feature type="region of interest" description="Disordered" evidence="9">
    <location>
        <begin position="366"/>
        <end position="385"/>
    </location>
</feature>
<dbReference type="GO" id="GO:0006606">
    <property type="term" value="P:protein import into nucleus"/>
    <property type="evidence" value="ECO:0007669"/>
    <property type="project" value="InterPro"/>
</dbReference>
<evidence type="ECO:0000256" key="5">
    <source>
        <dbReference type="ARBA" id="ARBA00022737"/>
    </source>
</evidence>
<comment type="subcellular location">
    <subcellularLocation>
        <location evidence="2">Cytoplasm</location>
    </subcellularLocation>
    <subcellularLocation>
        <location evidence="1">Nucleus</location>
    </subcellularLocation>
</comment>
<sequence>MAAGEEQLQFETLLKNLLSPVNETRAQAEQHYDAVPPNTKIPFLVFTLKNSNAEVQVRVMAAVLLRRLFTTTFDDFWPQLTPEAQASLKQELLMLVQEEKSPELSKKIAECLAEFSKNMLVKMAWDSIEPTIITKSFKKCSISNDLDGTEDDVLWAEQHDKSDTDSDEEDDDGQNTWPDILKFLFQCAASQDPQLKQSALYIFSIVPGIFGAQQSQYLNIIKQMLQQNLADQINKTVRNTAAKAAMSFILANEDQHQILNNLKDLLPAILQAVASSVEDQEQDTLMKYLIDLAESTPKFLRSQLDNIINLCLKVVGNTELGDTWRQLALEVIVTLAESAPAMVRKNSKFLTDLIPQVLAMMVDVEDEPDWSTSDDPDDDEDSDSNAVTAESALDRLACALGGKTMLPHIISHIPPMLSNSDWRYRHAALMAISACGEGCHKQMEEMLGNIMDATLPYLQDPHPRVRYAACNALGQMATDFGPTFQKKFHDKVVPGLLLVMDDNDNPRVQAHAGAALVNFSEECPKNILAQYLDTIIAKLEQVLTAKFKELMEKGCKLVLEQVVTTLASVADTAEEKFVQYYDRFMPCLKYIVQNAVRPELRLLRGKTIECISLIGLAVGTTKFMQDCSDVMQLLLKTQTELGDIPEDDPQMSYMISAWARMCKIMGPEFSQYLPMVIGPVLKAAMIKPEVALLDTDDMKTVEGDNDWQFVNIGDQQNFGIRTAGLEEKATACQMLVCYARELKEGFAEYAEEVVKIMVPHLTFYFHDGVRMAAAESLPCLLDCAKIRGPEYLVSMWQYICPELLKAVENEPELDIQSEHMHSLAQCIEKMGPGCFTEEQMQELVKILNGILSKHDERQTARQEQRKDEDYDEIVEEALLDEDDQDVYILSKVSDIMHSLFGTYKETILPVFEQLLPHFIKLLEAGRPWPDKQWALCIFDDLLEHTGPLSMKYQQCFLQSLLELLCDNQPEVRQAAAYGVGVLAQFGGQGYSQALSDAVPRLLRVIQDENSRAVENLSPTENAISAITKICKYSPQSVNLDDILPHWLSWLPVWDDEDETIHIYGYLCDLVEGNHPLILNDNNQNLPRILGIIAEAFHREAVNTETETYKRMVNIVRHVQSNPKMFELCVAQLSQIQVAALQRALTS</sequence>
<evidence type="ECO:0000256" key="8">
    <source>
        <dbReference type="PROSITE-ProRule" id="PRU00103"/>
    </source>
</evidence>
<keyword evidence="4" id="KW-0963">Cytoplasm</keyword>
<keyword evidence="5" id="KW-0677">Repeat</keyword>
<keyword evidence="6" id="KW-0653">Protein transport</keyword>
<dbReference type="Pfam" id="PF13513">
    <property type="entry name" value="HEAT_EZ"/>
    <property type="match status" value="1"/>
</dbReference>
<evidence type="ECO:0000256" key="2">
    <source>
        <dbReference type="ARBA" id="ARBA00004496"/>
    </source>
</evidence>
<evidence type="ECO:0000256" key="4">
    <source>
        <dbReference type="ARBA" id="ARBA00022490"/>
    </source>
</evidence>
<dbReference type="InterPro" id="IPR041389">
    <property type="entry name" value="Importin_rep_6"/>
</dbReference>
<dbReference type="AlphaFoldDB" id="A0AAD9MUN2"/>
<dbReference type="Pfam" id="PF02985">
    <property type="entry name" value="HEAT"/>
    <property type="match status" value="1"/>
</dbReference>
<gene>
    <name evidence="11" type="ORF">LSH36_753g02042</name>
</gene>
<dbReference type="PANTHER" id="PTHR10527">
    <property type="entry name" value="IMPORTIN BETA"/>
    <property type="match status" value="1"/>
</dbReference>
<evidence type="ECO:0000313" key="11">
    <source>
        <dbReference type="EMBL" id="KAK2144476.1"/>
    </source>
</evidence>
<dbReference type="EMBL" id="JAODUP010000753">
    <property type="protein sequence ID" value="KAK2144476.1"/>
    <property type="molecule type" value="Genomic_DNA"/>
</dbReference>
<evidence type="ECO:0000256" key="6">
    <source>
        <dbReference type="ARBA" id="ARBA00022927"/>
    </source>
</evidence>
<organism evidence="11 12">
    <name type="scientific">Paralvinella palmiformis</name>
    <dbReference type="NCBI Taxonomy" id="53620"/>
    <lineage>
        <taxon>Eukaryota</taxon>
        <taxon>Metazoa</taxon>
        <taxon>Spiralia</taxon>
        <taxon>Lophotrochozoa</taxon>
        <taxon>Annelida</taxon>
        <taxon>Polychaeta</taxon>
        <taxon>Sedentaria</taxon>
        <taxon>Canalipalpata</taxon>
        <taxon>Terebellida</taxon>
        <taxon>Terebelliformia</taxon>
        <taxon>Alvinellidae</taxon>
        <taxon>Paralvinella</taxon>
    </lineage>
</organism>
<dbReference type="GO" id="GO:0005737">
    <property type="term" value="C:cytoplasm"/>
    <property type="evidence" value="ECO:0007669"/>
    <property type="project" value="UniProtKB-SubCell"/>
</dbReference>
<feature type="domain" description="IPO4/5-like TPR repeats" evidence="10">
    <location>
        <begin position="170"/>
        <end position="310"/>
    </location>
</feature>
<dbReference type="InterPro" id="IPR021133">
    <property type="entry name" value="HEAT_type_2"/>
</dbReference>
<feature type="repeat" description="HEAT" evidence="8">
    <location>
        <begin position="956"/>
        <end position="994"/>
    </location>
</feature>
<dbReference type="Gene3D" id="1.25.10.10">
    <property type="entry name" value="Leucine-rich Repeat Variant"/>
    <property type="match status" value="2"/>
</dbReference>
<evidence type="ECO:0000256" key="7">
    <source>
        <dbReference type="ARBA" id="ARBA00023242"/>
    </source>
</evidence>
<dbReference type="InterPro" id="IPR040122">
    <property type="entry name" value="Importin_beta"/>
</dbReference>
<evidence type="ECO:0000256" key="1">
    <source>
        <dbReference type="ARBA" id="ARBA00004123"/>
    </source>
</evidence>
<dbReference type="InterPro" id="IPR057672">
    <property type="entry name" value="TPR_IPO4/5"/>
</dbReference>
<keyword evidence="3" id="KW-0813">Transport</keyword>
<reference evidence="11" key="1">
    <citation type="journal article" date="2023" name="Mol. Biol. Evol.">
        <title>Third-Generation Sequencing Reveals the Adaptive Role of the Epigenome in Three Deep-Sea Polychaetes.</title>
        <authorList>
            <person name="Perez M."/>
            <person name="Aroh O."/>
            <person name="Sun Y."/>
            <person name="Lan Y."/>
            <person name="Juniper S.K."/>
            <person name="Young C.R."/>
            <person name="Angers B."/>
            <person name="Qian P.Y."/>
        </authorList>
    </citation>
    <scope>NUCLEOTIDE SEQUENCE</scope>
    <source>
        <strain evidence="11">P08H-3</strain>
    </source>
</reference>
<evidence type="ECO:0000313" key="12">
    <source>
        <dbReference type="Proteomes" id="UP001208570"/>
    </source>
</evidence>
<dbReference type="Pfam" id="PF25780">
    <property type="entry name" value="TPR_IPO5"/>
    <property type="match status" value="1"/>
</dbReference>
<evidence type="ECO:0000256" key="3">
    <source>
        <dbReference type="ARBA" id="ARBA00022448"/>
    </source>
</evidence>
<feature type="compositionally biased region" description="Acidic residues" evidence="9">
    <location>
        <begin position="366"/>
        <end position="383"/>
    </location>
</feature>
<dbReference type="PROSITE" id="PS50077">
    <property type="entry name" value="HEAT_REPEAT"/>
    <property type="match status" value="2"/>
</dbReference>
<evidence type="ECO:0000259" key="10">
    <source>
        <dbReference type="Pfam" id="PF25780"/>
    </source>
</evidence>
<feature type="repeat" description="HEAT" evidence="8">
    <location>
        <begin position="450"/>
        <end position="488"/>
    </location>
</feature>
<proteinExistence type="predicted"/>
<dbReference type="InterPro" id="IPR041653">
    <property type="entry name" value="Importin_rep_4"/>
</dbReference>
<protein>
    <recommendedName>
        <fullName evidence="10">IPO4/5-like TPR repeats domain-containing protein</fullName>
    </recommendedName>
</protein>
<keyword evidence="12" id="KW-1185">Reference proteome</keyword>
<dbReference type="GO" id="GO:0005634">
    <property type="term" value="C:nucleus"/>
    <property type="evidence" value="ECO:0007669"/>
    <property type="project" value="UniProtKB-SubCell"/>
</dbReference>
<dbReference type="InterPro" id="IPR000357">
    <property type="entry name" value="HEAT"/>
</dbReference>
<dbReference type="SUPFAM" id="SSF48371">
    <property type="entry name" value="ARM repeat"/>
    <property type="match status" value="1"/>
</dbReference>
<keyword evidence="7" id="KW-0539">Nucleus</keyword>
<name>A0AAD9MUN2_9ANNE</name>
<dbReference type="InterPro" id="IPR011989">
    <property type="entry name" value="ARM-like"/>
</dbReference>
<dbReference type="Proteomes" id="UP001208570">
    <property type="component" value="Unassembled WGS sequence"/>
</dbReference>
<accession>A0AAD9MUN2</accession>
<dbReference type="Pfam" id="PF18829">
    <property type="entry name" value="Importin_rep_6"/>
    <property type="match status" value="1"/>
</dbReference>
<comment type="caution">
    <text evidence="11">The sequence shown here is derived from an EMBL/GenBank/DDBJ whole genome shotgun (WGS) entry which is preliminary data.</text>
</comment>
<dbReference type="Pfam" id="PF18808">
    <property type="entry name" value="Importin_rep_4"/>
    <property type="match status" value="1"/>
</dbReference>
<dbReference type="InterPro" id="IPR016024">
    <property type="entry name" value="ARM-type_fold"/>
</dbReference>